<feature type="compositionally biased region" description="Low complexity" evidence="1">
    <location>
        <begin position="528"/>
        <end position="553"/>
    </location>
</feature>
<feature type="compositionally biased region" description="Basic and acidic residues" evidence="1">
    <location>
        <begin position="50"/>
        <end position="60"/>
    </location>
</feature>
<evidence type="ECO:0000313" key="4">
    <source>
        <dbReference type="Proteomes" id="UP000028524"/>
    </source>
</evidence>
<dbReference type="PANTHER" id="PTHR42073">
    <property type="entry name" value="MEIOTIC EXPRESSION UP-REGULATED PROTEIN 6"/>
    <property type="match status" value="1"/>
</dbReference>
<accession>A0A084QNL1</accession>
<feature type="compositionally biased region" description="Low complexity" evidence="1">
    <location>
        <begin position="250"/>
        <end position="260"/>
    </location>
</feature>
<feature type="compositionally biased region" description="Basic and acidic residues" evidence="1">
    <location>
        <begin position="343"/>
        <end position="361"/>
    </location>
</feature>
<feature type="region of interest" description="Disordered" evidence="1">
    <location>
        <begin position="1"/>
        <end position="82"/>
    </location>
</feature>
<feature type="compositionally biased region" description="Low complexity" evidence="1">
    <location>
        <begin position="433"/>
        <end position="447"/>
    </location>
</feature>
<dbReference type="PANTHER" id="PTHR42073:SF1">
    <property type="entry name" value="MEIOTIC EXPRESSION UP-REGULATED PROTEIN 6"/>
    <property type="match status" value="1"/>
</dbReference>
<dbReference type="SUPFAM" id="SSF50729">
    <property type="entry name" value="PH domain-like"/>
    <property type="match status" value="1"/>
</dbReference>
<feature type="compositionally biased region" description="Basic and acidic residues" evidence="1">
    <location>
        <begin position="500"/>
        <end position="527"/>
    </location>
</feature>
<protein>
    <recommendedName>
        <fullName evidence="2">PH domain-containing protein</fullName>
    </recommendedName>
</protein>
<evidence type="ECO:0000313" key="3">
    <source>
        <dbReference type="EMBL" id="KFA65546.1"/>
    </source>
</evidence>
<dbReference type="Pfam" id="PF15406">
    <property type="entry name" value="PH_6"/>
    <property type="match status" value="1"/>
</dbReference>
<feature type="compositionally biased region" description="Low complexity" evidence="1">
    <location>
        <begin position="327"/>
        <end position="342"/>
    </location>
</feature>
<feature type="region of interest" description="Disordered" evidence="1">
    <location>
        <begin position="231"/>
        <end position="553"/>
    </location>
</feature>
<feature type="compositionally biased region" description="Low complexity" evidence="1">
    <location>
        <begin position="16"/>
        <end position="42"/>
    </location>
</feature>
<feature type="compositionally biased region" description="Basic and acidic residues" evidence="1">
    <location>
        <begin position="73"/>
        <end position="82"/>
    </location>
</feature>
<feature type="compositionally biased region" description="Basic and acidic residues" evidence="1">
    <location>
        <begin position="381"/>
        <end position="407"/>
    </location>
</feature>
<keyword evidence="4" id="KW-1185">Reference proteome</keyword>
<proteinExistence type="predicted"/>
<feature type="domain" description="PH" evidence="2">
    <location>
        <begin position="79"/>
        <end position="205"/>
    </location>
</feature>
<feature type="compositionally biased region" description="Basic and acidic residues" evidence="1">
    <location>
        <begin position="290"/>
        <end position="301"/>
    </location>
</feature>
<sequence>MADQQKPVDAPKEEAAPIAPTTAPVETAPVEATTVDAAPAPALVETQPAEETKATEEVKPTEAATEAEPTTEAPKEEVKPVEEGQLAYKAQGLGFPKNLISSKEFFFFGNEPLDTKALSAYQRSEKSVDVAHSNIAWAAHTGKGLLFVGDKQAPSHIINLSDATEPEVDGAHKFHFSAKGHKHSFKATSTAERDNWVSQLKLKIAEAKELATTVPESETYKTTLESFKPTVPAVAPKAEETTKTEETAAEPEAATEAVAEAPKEEPKKDVEEPKRRSASRKRASFFSFGGKKETKTDEVKAESPATETAPAVEGEAPKTEEVKATETPEVVPAVTAAAPVTTEEAKPAEEPLAAEDTKPAETTEAPKPLPVKRNSIFGVFGRKEKKADSKAVDAKPVETAESPKDEEPATESAAPVIPPVETTTPLAVEVSSPANLPTTTTDATPAAEKSTAEAPKEKRKSSLPFNFGRRSPPPAEGEEKSGGLSAFSKLRATINRKSATKPEDKTAETKDEEIKEEAPAVPAKEEPVAATEPAVENKPENVATTTPAVTAAA</sequence>
<dbReference type="InterPro" id="IPR039712">
    <property type="entry name" value="Meu6"/>
</dbReference>
<dbReference type="InterPro" id="IPR001849">
    <property type="entry name" value="PH_domain"/>
</dbReference>
<dbReference type="AlphaFoldDB" id="A0A084QNL1"/>
<reference evidence="3 4" key="1">
    <citation type="journal article" date="2014" name="BMC Genomics">
        <title>Comparative genome sequencing reveals chemotype-specific gene clusters in the toxigenic black mold Stachybotrys.</title>
        <authorList>
            <person name="Semeiks J."/>
            <person name="Borek D."/>
            <person name="Otwinowski Z."/>
            <person name="Grishin N.V."/>
        </authorList>
    </citation>
    <scope>NUCLEOTIDE SEQUENCE [LARGE SCALE GENOMIC DNA]</scope>
    <source>
        <strain evidence="3 4">IBT 40285</strain>
    </source>
</reference>
<dbReference type="OMA" id="WAAHTGK"/>
<feature type="compositionally biased region" description="Basic and acidic residues" evidence="1">
    <location>
        <begin position="261"/>
        <end position="275"/>
    </location>
</feature>
<dbReference type="Proteomes" id="UP000028524">
    <property type="component" value="Unassembled WGS sequence"/>
</dbReference>
<evidence type="ECO:0000256" key="1">
    <source>
        <dbReference type="SAM" id="MobiDB-lite"/>
    </source>
</evidence>
<dbReference type="InterPro" id="IPR039483">
    <property type="entry name" value="Meu6_PH_dom"/>
</dbReference>
<feature type="compositionally biased region" description="Basic and acidic residues" evidence="1">
    <location>
        <begin position="237"/>
        <end position="246"/>
    </location>
</feature>
<dbReference type="InParanoid" id="A0A084QNL1"/>
<dbReference type="OrthoDB" id="5593352at2759"/>
<dbReference type="EMBL" id="KL660595">
    <property type="protein sequence ID" value="KFA65546.1"/>
    <property type="molecule type" value="Genomic_DNA"/>
</dbReference>
<dbReference type="HOGENOM" id="CLU_014855_1_0_1"/>
<name>A0A084QNL1_STAC4</name>
<gene>
    <name evidence="3" type="ORF">S40285_03215</name>
</gene>
<evidence type="ECO:0000259" key="2">
    <source>
        <dbReference type="PROSITE" id="PS50003"/>
    </source>
</evidence>
<dbReference type="STRING" id="1283841.A0A084QNL1"/>
<feature type="compositionally biased region" description="Basic and acidic residues" evidence="1">
    <location>
        <begin position="315"/>
        <end position="326"/>
    </location>
</feature>
<dbReference type="PROSITE" id="PS50003">
    <property type="entry name" value="PH_DOMAIN"/>
    <property type="match status" value="1"/>
</dbReference>
<feature type="compositionally biased region" description="Low complexity" evidence="1">
    <location>
        <begin position="61"/>
        <end position="72"/>
    </location>
</feature>
<organism evidence="3 4">
    <name type="scientific">Stachybotrys chlorohalonatus (strain IBT 40285)</name>
    <dbReference type="NCBI Taxonomy" id="1283841"/>
    <lineage>
        <taxon>Eukaryota</taxon>
        <taxon>Fungi</taxon>
        <taxon>Dikarya</taxon>
        <taxon>Ascomycota</taxon>
        <taxon>Pezizomycotina</taxon>
        <taxon>Sordariomycetes</taxon>
        <taxon>Hypocreomycetidae</taxon>
        <taxon>Hypocreales</taxon>
        <taxon>Stachybotryaceae</taxon>
        <taxon>Stachybotrys</taxon>
    </lineage>
</organism>